<keyword evidence="1" id="KW-0472">Membrane</keyword>
<keyword evidence="5" id="KW-1185">Reference proteome</keyword>
<dbReference type="PATRIC" id="fig|1262449.3.peg.3433"/>
<dbReference type="Pfam" id="PF07963">
    <property type="entry name" value="N_methyl"/>
    <property type="match status" value="1"/>
</dbReference>
<organism evidence="2 5">
    <name type="scientific">Clostridium pasteurianum DSM 525 = ATCC 6013</name>
    <dbReference type="NCBI Taxonomy" id="1262449"/>
    <lineage>
        <taxon>Bacteria</taxon>
        <taxon>Bacillati</taxon>
        <taxon>Bacillota</taxon>
        <taxon>Clostridia</taxon>
        <taxon>Eubacteriales</taxon>
        <taxon>Clostridiaceae</taxon>
        <taxon>Clostridium</taxon>
    </lineage>
</organism>
<keyword evidence="1" id="KW-1133">Transmembrane helix</keyword>
<dbReference type="EMBL" id="JPGY02000001">
    <property type="protein sequence ID" value="KRU12444.1"/>
    <property type="molecule type" value="Genomic_DNA"/>
</dbReference>
<feature type="transmembrane region" description="Helical" evidence="1">
    <location>
        <begin position="16"/>
        <end position="37"/>
    </location>
</feature>
<evidence type="ECO:0000256" key="1">
    <source>
        <dbReference type="SAM" id="Phobius"/>
    </source>
</evidence>
<proteinExistence type="predicted"/>
<dbReference type="NCBIfam" id="TIGR02532">
    <property type="entry name" value="IV_pilin_GFxxxE"/>
    <property type="match status" value="1"/>
</dbReference>
<evidence type="ECO:0000313" key="3">
    <source>
        <dbReference type="EMBL" id="KRU12444.1"/>
    </source>
</evidence>
<reference evidence="2 5" key="1">
    <citation type="journal article" date="2015" name="Genome Announc.">
        <title>Complete Genome Sequence of the Nitrogen-Fixing and Solvent-Producing Clostridium pasteurianum DSM 525.</title>
        <authorList>
            <person name="Poehlein A."/>
            <person name="Grosse-Honebrink A."/>
            <person name="Zhang Y."/>
            <person name="Minton N.P."/>
            <person name="Daniel R."/>
        </authorList>
    </citation>
    <scope>NUCLEOTIDE SEQUENCE [LARGE SCALE GENOMIC DNA]</scope>
    <source>
        <strain evidence="2">DSM 525</strain>
        <strain evidence="5">DSM 525 / ATCC 6013</strain>
    </source>
</reference>
<dbReference type="SUPFAM" id="SSF54523">
    <property type="entry name" value="Pili subunits"/>
    <property type="match status" value="1"/>
</dbReference>
<dbReference type="Proteomes" id="UP000028042">
    <property type="component" value="Unassembled WGS sequence"/>
</dbReference>
<dbReference type="InterPro" id="IPR012902">
    <property type="entry name" value="N_methyl_site"/>
</dbReference>
<protein>
    <submittedName>
        <fullName evidence="2">Prepilin-type N-terminal cleavage/methylation domain-containing protein</fullName>
    </submittedName>
</protein>
<reference evidence="3" key="2">
    <citation type="submission" date="2015-10" db="EMBL/GenBank/DDBJ databases">
        <title>Improved Draft Genome Sequence of Clostridium pasteurianum Strain ATCC 6013 (DSM 525) Using a Hybrid Next-Generation Sequencing Approach.</title>
        <authorList>
            <person name="Pyne M.E."/>
            <person name="Utturkar S.M."/>
            <person name="Brown S.D."/>
            <person name="Moo-Young M."/>
            <person name="Chung D.A."/>
            <person name="Chou P.C."/>
        </authorList>
    </citation>
    <scope>NUCLEOTIDE SEQUENCE</scope>
    <source>
        <strain evidence="3">ATCC 6013</strain>
    </source>
</reference>
<dbReference type="InterPro" id="IPR045584">
    <property type="entry name" value="Pilin-like"/>
</dbReference>
<evidence type="ECO:0000313" key="2">
    <source>
        <dbReference type="EMBL" id="AJA51549.1"/>
    </source>
</evidence>
<name>A0A0H3J126_CLOPA</name>
<dbReference type="GeneID" id="93073659"/>
<dbReference type="AlphaFoldDB" id="A0A0H3J126"/>
<dbReference type="Proteomes" id="UP000030905">
    <property type="component" value="Chromosome"/>
</dbReference>
<dbReference type="RefSeq" id="WP_003447290.1">
    <property type="nucleotide sequence ID" value="NZ_ANZB01000014.1"/>
</dbReference>
<dbReference type="Gene3D" id="3.30.700.10">
    <property type="entry name" value="Glycoprotein, Type 4 Pilin"/>
    <property type="match status" value="1"/>
</dbReference>
<sequence>MNFHLNKKGFTLVEQIAAIAIISIVLVAFTPMFVSYYKNTHLNGTRTTNTFELKEEMDKVIQNPDYRPENSNINVNISPYSTTFSSIPNSSFSGRKITITDTLNNITISTFVPDGTPEN</sequence>
<dbReference type="KEGG" id="cpae:CPAST_c14860"/>
<evidence type="ECO:0000313" key="5">
    <source>
        <dbReference type="Proteomes" id="UP000030905"/>
    </source>
</evidence>
<keyword evidence="1" id="KW-0812">Transmembrane</keyword>
<dbReference type="KEGG" id="cpat:CLPA_c14860"/>
<reference evidence="3 4" key="3">
    <citation type="journal article" name="Genome Announc.">
        <title>Improved Draft Genome Sequence of Clostridium pasteurianum Strain ATCC 6013 (DSM 525) Using a Hybrid Next-Generation Sequencing Approach.</title>
        <authorList>
            <person name="Pyne M.E."/>
            <person name="Utturkar S."/>
            <person name="Brown S.D."/>
            <person name="Moo-Young M."/>
            <person name="Chung D.A."/>
            <person name="Chou C.P."/>
        </authorList>
    </citation>
    <scope>NUCLEOTIDE SEQUENCE [LARGE SCALE GENOMIC DNA]</scope>
    <source>
        <strain evidence="3 4">ATCC 6013</strain>
    </source>
</reference>
<dbReference type="EMBL" id="CP009268">
    <property type="protein sequence ID" value="AJA51549.1"/>
    <property type="molecule type" value="Genomic_DNA"/>
</dbReference>
<gene>
    <name evidence="2" type="ORF">CLPA_c14860</name>
    <name evidence="3" type="ORF">CP6013_01691</name>
</gene>
<accession>A0A0H3J126</accession>
<evidence type="ECO:0000313" key="4">
    <source>
        <dbReference type="Proteomes" id="UP000028042"/>
    </source>
</evidence>